<feature type="compositionally biased region" description="Basic and acidic residues" evidence="1">
    <location>
        <begin position="194"/>
        <end position="204"/>
    </location>
</feature>
<dbReference type="Pfam" id="PF11595">
    <property type="entry name" value="DUF3245"/>
    <property type="match status" value="1"/>
</dbReference>
<sequence>MPAAVREDEIAFNRASVALARSQALIASWLPAQSAENAGAEKSQEEREQEERLIFVPGSEFLGVGAAPPKEVGEGSSRRNELSSNEKLRKQLLGKNAVNPRSAAGAHGRNLQSAHAPVKRPANTVRRPQDDSDDEEEGRAAAFKSKKAKLHGESKALPIRQAESVGSKRTRDEEEEDVSDEEEAEKGKATSKQVLEKESAEHQPKPKSNNFLDQILEERSQKKKKKKKKKRNKSQADTMDQS</sequence>
<evidence type="ECO:0000313" key="2">
    <source>
        <dbReference type="EMBL" id="KAF2086600.1"/>
    </source>
</evidence>
<organism evidence="2 3">
    <name type="scientific">Saccharata proteae CBS 121410</name>
    <dbReference type="NCBI Taxonomy" id="1314787"/>
    <lineage>
        <taxon>Eukaryota</taxon>
        <taxon>Fungi</taxon>
        <taxon>Dikarya</taxon>
        <taxon>Ascomycota</taxon>
        <taxon>Pezizomycotina</taxon>
        <taxon>Dothideomycetes</taxon>
        <taxon>Dothideomycetes incertae sedis</taxon>
        <taxon>Botryosphaeriales</taxon>
        <taxon>Saccharataceae</taxon>
        <taxon>Saccharata</taxon>
    </lineage>
</organism>
<feature type="compositionally biased region" description="Acidic residues" evidence="1">
    <location>
        <begin position="173"/>
        <end position="184"/>
    </location>
</feature>
<comment type="caution">
    <text evidence="2">The sequence shown here is derived from an EMBL/GenBank/DDBJ whole genome shotgun (WGS) entry which is preliminary data.</text>
</comment>
<feature type="compositionally biased region" description="Basic residues" evidence="1">
    <location>
        <begin position="221"/>
        <end position="233"/>
    </location>
</feature>
<gene>
    <name evidence="2" type="ORF">K490DRAFT_66383</name>
</gene>
<dbReference type="EMBL" id="ML978723">
    <property type="protein sequence ID" value="KAF2086600.1"/>
    <property type="molecule type" value="Genomic_DNA"/>
</dbReference>
<proteinExistence type="predicted"/>
<keyword evidence="3" id="KW-1185">Reference proteome</keyword>
<dbReference type="AlphaFoldDB" id="A0A9P4HWM4"/>
<dbReference type="InterPro" id="IPR021641">
    <property type="entry name" value="DUF3245"/>
</dbReference>
<evidence type="ECO:0000256" key="1">
    <source>
        <dbReference type="SAM" id="MobiDB-lite"/>
    </source>
</evidence>
<protein>
    <submittedName>
        <fullName evidence="2">Uncharacterized protein</fullName>
    </submittedName>
</protein>
<feature type="region of interest" description="Disordered" evidence="1">
    <location>
        <begin position="34"/>
        <end position="242"/>
    </location>
</feature>
<dbReference type="OrthoDB" id="3438340at2759"/>
<feature type="compositionally biased region" description="Basic and acidic residues" evidence="1">
    <location>
        <begin position="71"/>
        <end position="89"/>
    </location>
</feature>
<reference evidence="2" key="1">
    <citation type="journal article" date="2020" name="Stud. Mycol.">
        <title>101 Dothideomycetes genomes: a test case for predicting lifestyles and emergence of pathogens.</title>
        <authorList>
            <person name="Haridas S."/>
            <person name="Albert R."/>
            <person name="Binder M."/>
            <person name="Bloem J."/>
            <person name="Labutti K."/>
            <person name="Salamov A."/>
            <person name="Andreopoulos B."/>
            <person name="Baker S."/>
            <person name="Barry K."/>
            <person name="Bills G."/>
            <person name="Bluhm B."/>
            <person name="Cannon C."/>
            <person name="Castanera R."/>
            <person name="Culley D."/>
            <person name="Daum C."/>
            <person name="Ezra D."/>
            <person name="Gonzalez J."/>
            <person name="Henrissat B."/>
            <person name="Kuo A."/>
            <person name="Liang C."/>
            <person name="Lipzen A."/>
            <person name="Lutzoni F."/>
            <person name="Magnuson J."/>
            <person name="Mondo S."/>
            <person name="Nolan M."/>
            <person name="Ohm R."/>
            <person name="Pangilinan J."/>
            <person name="Park H.-J."/>
            <person name="Ramirez L."/>
            <person name="Alfaro M."/>
            <person name="Sun H."/>
            <person name="Tritt A."/>
            <person name="Yoshinaga Y."/>
            <person name="Zwiers L.-H."/>
            <person name="Turgeon B."/>
            <person name="Goodwin S."/>
            <person name="Spatafora J."/>
            <person name="Crous P."/>
            <person name="Grigoriev I."/>
        </authorList>
    </citation>
    <scope>NUCLEOTIDE SEQUENCE</scope>
    <source>
        <strain evidence="2">CBS 121410</strain>
    </source>
</reference>
<dbReference type="Proteomes" id="UP000799776">
    <property type="component" value="Unassembled WGS sequence"/>
</dbReference>
<evidence type="ECO:0000313" key="3">
    <source>
        <dbReference type="Proteomes" id="UP000799776"/>
    </source>
</evidence>
<feature type="compositionally biased region" description="Basic and acidic residues" evidence="1">
    <location>
        <begin position="42"/>
        <end position="53"/>
    </location>
</feature>
<accession>A0A9P4HWM4</accession>
<name>A0A9P4HWM4_9PEZI</name>